<feature type="compositionally biased region" description="Pro residues" evidence="5">
    <location>
        <begin position="1156"/>
        <end position="1169"/>
    </location>
</feature>
<dbReference type="InterPro" id="IPR003000">
    <property type="entry name" value="Sirtuin"/>
</dbReference>
<gene>
    <name evidence="7" type="ORF">Cpir12675_005500</name>
</gene>
<organism evidence="7 8">
    <name type="scientific">Ceratocystis pirilliformis</name>
    <dbReference type="NCBI Taxonomy" id="259994"/>
    <lineage>
        <taxon>Eukaryota</taxon>
        <taxon>Fungi</taxon>
        <taxon>Dikarya</taxon>
        <taxon>Ascomycota</taxon>
        <taxon>Pezizomycotina</taxon>
        <taxon>Sordariomycetes</taxon>
        <taxon>Hypocreomycetidae</taxon>
        <taxon>Microascales</taxon>
        <taxon>Ceratocystidaceae</taxon>
        <taxon>Ceratocystis</taxon>
    </lineage>
</organism>
<feature type="binding site" evidence="4">
    <location>
        <position position="389"/>
    </location>
    <ligand>
        <name>Zn(2+)</name>
        <dbReference type="ChEBI" id="CHEBI:29105"/>
    </ligand>
</feature>
<keyword evidence="4" id="KW-0862">Zinc</keyword>
<feature type="binding site" evidence="4">
    <location>
        <position position="408"/>
    </location>
    <ligand>
        <name>Zn(2+)</name>
        <dbReference type="ChEBI" id="CHEBI:29105"/>
    </ligand>
</feature>
<dbReference type="Pfam" id="PF02146">
    <property type="entry name" value="SIR2"/>
    <property type="match status" value="1"/>
</dbReference>
<feature type="compositionally biased region" description="Polar residues" evidence="5">
    <location>
        <begin position="865"/>
        <end position="877"/>
    </location>
</feature>
<feature type="compositionally biased region" description="Basic and acidic residues" evidence="5">
    <location>
        <begin position="1006"/>
        <end position="1015"/>
    </location>
</feature>
<evidence type="ECO:0000256" key="5">
    <source>
        <dbReference type="SAM" id="MobiDB-lite"/>
    </source>
</evidence>
<dbReference type="Gene3D" id="3.30.1600.10">
    <property type="entry name" value="SIR2/SIRT2 'Small Domain"/>
    <property type="match status" value="1"/>
</dbReference>
<feature type="binding site" evidence="4">
    <location>
        <position position="386"/>
    </location>
    <ligand>
        <name>Zn(2+)</name>
        <dbReference type="ChEBI" id="CHEBI:29105"/>
    </ligand>
</feature>
<feature type="compositionally biased region" description="Low complexity" evidence="5">
    <location>
        <begin position="882"/>
        <end position="929"/>
    </location>
</feature>
<feature type="compositionally biased region" description="Polar residues" evidence="5">
    <location>
        <begin position="785"/>
        <end position="798"/>
    </location>
</feature>
<feature type="compositionally biased region" description="Low complexity" evidence="5">
    <location>
        <begin position="60"/>
        <end position="71"/>
    </location>
</feature>
<comment type="caution">
    <text evidence="7">The sequence shown here is derived from an EMBL/GenBank/DDBJ whole genome shotgun (WGS) entry which is preliminary data.</text>
</comment>
<dbReference type="InterPro" id="IPR029035">
    <property type="entry name" value="DHS-like_NAD/FAD-binding_dom"/>
</dbReference>
<comment type="similarity">
    <text evidence="1">Belongs to the sirtuin family. Class I subfamily.</text>
</comment>
<accession>A0ABR3YP97</accession>
<feature type="compositionally biased region" description="Basic residues" evidence="5">
    <location>
        <begin position="837"/>
        <end position="847"/>
    </location>
</feature>
<feature type="domain" description="Deacetylase sirtuin-type" evidence="6">
    <location>
        <begin position="234"/>
        <end position="540"/>
    </location>
</feature>
<dbReference type="InterPro" id="IPR026590">
    <property type="entry name" value="Ssirtuin_cat_dom"/>
</dbReference>
<evidence type="ECO:0000313" key="7">
    <source>
        <dbReference type="EMBL" id="KAL1890184.1"/>
    </source>
</evidence>
<dbReference type="PANTHER" id="PTHR11085:SF15">
    <property type="entry name" value="NAD-DEPENDENT HISTONE DEACETYLASE HST4"/>
    <property type="match status" value="1"/>
</dbReference>
<keyword evidence="2" id="KW-0808">Transferase</keyword>
<feature type="compositionally biased region" description="Polar residues" evidence="5">
    <location>
        <begin position="824"/>
        <end position="833"/>
    </location>
</feature>
<dbReference type="Gene3D" id="3.40.50.1220">
    <property type="entry name" value="TPP-binding domain"/>
    <property type="match status" value="1"/>
</dbReference>
<evidence type="ECO:0000259" key="6">
    <source>
        <dbReference type="PROSITE" id="PS50305"/>
    </source>
</evidence>
<keyword evidence="8" id="KW-1185">Reference proteome</keyword>
<dbReference type="Proteomes" id="UP001583280">
    <property type="component" value="Unassembled WGS sequence"/>
</dbReference>
<evidence type="ECO:0000256" key="2">
    <source>
        <dbReference type="ARBA" id="ARBA00022679"/>
    </source>
</evidence>
<evidence type="ECO:0000313" key="8">
    <source>
        <dbReference type="Proteomes" id="UP001583280"/>
    </source>
</evidence>
<feature type="compositionally biased region" description="Low complexity" evidence="5">
    <location>
        <begin position="198"/>
        <end position="208"/>
    </location>
</feature>
<dbReference type="EMBL" id="JAWDJO010000191">
    <property type="protein sequence ID" value="KAL1890184.1"/>
    <property type="molecule type" value="Genomic_DNA"/>
</dbReference>
<feature type="active site" description="Proton acceptor" evidence="4">
    <location>
        <position position="378"/>
    </location>
</feature>
<feature type="compositionally biased region" description="Low complexity" evidence="5">
    <location>
        <begin position="994"/>
        <end position="1005"/>
    </location>
</feature>
<feature type="region of interest" description="Disordered" evidence="5">
    <location>
        <begin position="1112"/>
        <end position="1234"/>
    </location>
</feature>
<dbReference type="InterPro" id="IPR050134">
    <property type="entry name" value="NAD-dep_sirtuin_deacylases"/>
</dbReference>
<feature type="compositionally biased region" description="Low complexity" evidence="5">
    <location>
        <begin position="1187"/>
        <end position="1207"/>
    </location>
</feature>
<feature type="region of interest" description="Disordered" evidence="5">
    <location>
        <begin position="1"/>
        <end position="208"/>
    </location>
</feature>
<feature type="compositionally biased region" description="Basic residues" evidence="5">
    <location>
        <begin position="932"/>
        <end position="941"/>
    </location>
</feature>
<feature type="compositionally biased region" description="Polar residues" evidence="5">
    <location>
        <begin position="72"/>
        <end position="88"/>
    </location>
</feature>
<protein>
    <recommendedName>
        <fullName evidence="6">Deacetylase sirtuin-type domain-containing protein</fullName>
    </recommendedName>
</protein>
<feature type="region of interest" description="Disordered" evidence="5">
    <location>
        <begin position="824"/>
        <end position="1015"/>
    </location>
</feature>
<evidence type="ECO:0000256" key="4">
    <source>
        <dbReference type="PROSITE-ProRule" id="PRU00236"/>
    </source>
</evidence>
<evidence type="ECO:0000256" key="3">
    <source>
        <dbReference type="ARBA" id="ARBA00023027"/>
    </source>
</evidence>
<feature type="region of interest" description="Disordered" evidence="5">
    <location>
        <begin position="1044"/>
        <end position="1063"/>
    </location>
</feature>
<evidence type="ECO:0000256" key="1">
    <source>
        <dbReference type="ARBA" id="ARBA00006924"/>
    </source>
</evidence>
<proteinExistence type="inferred from homology"/>
<dbReference type="PANTHER" id="PTHR11085">
    <property type="entry name" value="NAD-DEPENDENT PROTEIN DEACYLASE SIRTUIN-5, MITOCHONDRIAL-RELATED"/>
    <property type="match status" value="1"/>
</dbReference>
<feature type="compositionally biased region" description="Polar residues" evidence="5">
    <location>
        <begin position="1209"/>
        <end position="1222"/>
    </location>
</feature>
<dbReference type="PROSITE" id="PS50305">
    <property type="entry name" value="SIRTUIN"/>
    <property type="match status" value="1"/>
</dbReference>
<feature type="compositionally biased region" description="Low complexity" evidence="5">
    <location>
        <begin position="1054"/>
        <end position="1063"/>
    </location>
</feature>
<feature type="compositionally biased region" description="Polar residues" evidence="5">
    <location>
        <begin position="943"/>
        <end position="960"/>
    </location>
</feature>
<sequence>MNYIGESPSPPPPSTSGVLQRHPPSPTLKDTIDNKNSTQAKRATIIKLKITSVPSKTLSQDTRTQAQTQTTISKSPPQSLVHTKSENTWKILLKAPPSPTTSLKSTKRPRTALPDSRPQTSTAKRRKLNITSESDDMRRNAPRSAKDASATAAKNVPTRSKSIRASTAIKAAEPKRPVATTGTDKVAATKTPESISSTKPATAKTTTTKGLKLRTTEYLDLDEVCKTAAEDGVPNPGAEHLETLMNALRKKKKIVVIAGAGISVSAGIPDFRSGHGLFKTLKSEHKLKVSGKQLFDASVYKDNNMTESFHAMVRKLSDMVKEAKPTPFHHMLASLAEEGRLLRLYTQNIDCIDTGLEPLASNVPLNQKGPWPRTIQLHGSVRHMACSKCGFLGELQSELFDGPIPPECAQCLEEELVRMNFARKRSQGVGKLRPRIVLYNEGNPDEEAIGAVSLADIRARPDAVIVVGTTMKIPGLKRLVRELCAVTRDRRDGFTAWINLEPEPQTAEFRDCWDLVVKAKCDDVATLLSLPRWDEYRAWAANGSSAIIPTAADQEALRCSRLEVALNGTAQKKGKGKAKASNEGKAQIKTECTLDSKLGCVAPASNAKKTAAALKGAIDIEAAEVKSSGQSGFSSTALTPVAAIAVESDLAAQESRLLQQQAVKKEEPEGHDHNRDGAADASEEGLIVHRLRGVKLSSGGDDGIEAVLTAKASATTAVTVIPIPIPTTATVTNTGACLDGDGVPGGQSFADDTTNTDYNQVINGKISIYSSSNSSSSGISISASHTPRPSKTTSSASDNKTVTCYAAATATTASATAVAAGTRSMTSAGSFQPQPRAKPKATRKKKSSFVASSQRNVISEEPAAESSQLDSAVSSPSEFALTSAPSSTSISTSTFNANSNSTSTSTSTSTPTSTSITSASTSAAPATTIRKQSTRSTHKQSKLGFSSTKASLVATVSSSTKKSDPDVDSILPCDSTSSSAPSRRRSIKHRAAKTKAAAVASTSSKPKPDVVTRSKDSTITTFVTTVTKSSALSRKAVSEFKLPRPIKITPPSPQTQLQTQSRSPLSAIALPKTYEPTYTPESPTSLCDIVSSPASNFGSALSPDKSSVACDAYDSESEAPSDLDCHTPEASMTMSSKDESSKKRAKKYGPTFKVQPMPPPEIPVIPDPPFKMSENGSNKPYKCLTPSTAAAAAAASASAGSSATMGSDFSKQVSTPGDTISPSKVPRGMESLLN</sequence>
<dbReference type="InterPro" id="IPR026591">
    <property type="entry name" value="Sirtuin_cat_small_dom_sf"/>
</dbReference>
<feature type="region of interest" description="Disordered" evidence="5">
    <location>
        <begin position="772"/>
        <end position="798"/>
    </location>
</feature>
<keyword evidence="4" id="KW-0479">Metal-binding</keyword>
<feature type="binding site" evidence="4">
    <location>
        <position position="411"/>
    </location>
    <ligand>
        <name>Zn(2+)</name>
        <dbReference type="ChEBI" id="CHEBI:29105"/>
    </ligand>
</feature>
<reference evidence="7 8" key="1">
    <citation type="journal article" date="2024" name="IMA Fungus">
        <title>IMA Genome - F19 : A genome assembly and annotation guide to empower mycologists, including annotated draft genome sequences of Ceratocystis pirilliformis, Diaporthe australafricana, Fusarium ophioides, Paecilomyces lecythidis, and Sporothrix stenoceras.</title>
        <authorList>
            <person name="Aylward J."/>
            <person name="Wilson A.M."/>
            <person name="Visagie C.M."/>
            <person name="Spraker J."/>
            <person name="Barnes I."/>
            <person name="Buitendag C."/>
            <person name="Ceriani C."/>
            <person name="Del Mar Angel L."/>
            <person name="du Plessis D."/>
            <person name="Fuchs T."/>
            <person name="Gasser K."/>
            <person name="Kramer D."/>
            <person name="Li W."/>
            <person name="Munsamy K."/>
            <person name="Piso A."/>
            <person name="Price J.L."/>
            <person name="Sonnekus B."/>
            <person name="Thomas C."/>
            <person name="van der Nest A."/>
            <person name="van Dijk A."/>
            <person name="van Heerden A."/>
            <person name="van Vuuren N."/>
            <person name="Yilmaz N."/>
            <person name="Duong T.A."/>
            <person name="van der Merwe N.A."/>
            <person name="Wingfield M.J."/>
            <person name="Wingfield B.D."/>
        </authorList>
    </citation>
    <scope>NUCLEOTIDE SEQUENCE [LARGE SCALE GENOMIC DNA]</scope>
    <source>
        <strain evidence="7 8">CMW 12675</strain>
    </source>
</reference>
<dbReference type="SUPFAM" id="SSF52467">
    <property type="entry name" value="DHS-like NAD/FAD-binding domain"/>
    <property type="match status" value="1"/>
</dbReference>
<feature type="compositionally biased region" description="Basic residues" evidence="5">
    <location>
        <begin position="982"/>
        <end position="993"/>
    </location>
</feature>
<name>A0ABR3YP97_9PEZI</name>
<keyword evidence="3" id="KW-0520">NAD</keyword>
<feature type="compositionally biased region" description="Low complexity" evidence="5">
    <location>
        <begin position="772"/>
        <end position="784"/>
    </location>
</feature>